<evidence type="ECO:0000313" key="1">
    <source>
        <dbReference type="EMBL" id="SEG55672.1"/>
    </source>
</evidence>
<dbReference type="EMBL" id="FNVA01000006">
    <property type="protein sequence ID" value="SEG55672.1"/>
    <property type="molecule type" value="Genomic_DNA"/>
</dbReference>
<keyword evidence="2" id="KW-1185">Reference proteome</keyword>
<dbReference type="RefSeq" id="WP_103934363.1">
    <property type="nucleotide sequence ID" value="NZ_FNVA01000006.1"/>
</dbReference>
<reference evidence="1 2" key="1">
    <citation type="submission" date="2016-10" db="EMBL/GenBank/DDBJ databases">
        <authorList>
            <person name="de Groot N.N."/>
        </authorList>
    </citation>
    <scope>NUCLEOTIDE SEQUENCE [LARGE SCALE GENOMIC DNA]</scope>
    <source>
        <strain evidence="1 2">DSM 22489</strain>
    </source>
</reference>
<organism evidence="1 2">
    <name type="scientific">Bryocella elongata</name>
    <dbReference type="NCBI Taxonomy" id="863522"/>
    <lineage>
        <taxon>Bacteria</taxon>
        <taxon>Pseudomonadati</taxon>
        <taxon>Acidobacteriota</taxon>
        <taxon>Terriglobia</taxon>
        <taxon>Terriglobales</taxon>
        <taxon>Acidobacteriaceae</taxon>
        <taxon>Bryocella</taxon>
    </lineage>
</organism>
<gene>
    <name evidence="1" type="ORF">SAMN05421819_3513</name>
</gene>
<evidence type="ECO:0008006" key="3">
    <source>
        <dbReference type="Google" id="ProtNLM"/>
    </source>
</evidence>
<proteinExistence type="predicted"/>
<accession>A0A1H6B4Y6</accession>
<dbReference type="AlphaFoldDB" id="A0A1H6B4Y6"/>
<protein>
    <recommendedName>
        <fullName evidence="3">Tetratricopeptide repeat-containing protein</fullName>
    </recommendedName>
</protein>
<name>A0A1H6B4Y6_9BACT</name>
<dbReference type="Proteomes" id="UP000236728">
    <property type="component" value="Unassembled WGS sequence"/>
</dbReference>
<evidence type="ECO:0000313" key="2">
    <source>
        <dbReference type="Proteomes" id="UP000236728"/>
    </source>
</evidence>
<sequence>MSAAEEDRPEAYEDLMARADEARVEGKLRLALALYRKAADLDLVAGAETRCSVRAMRFAAEMQALTGNAEDASANARAVVRFYLLHNADPRELAAAWRTLALAEESRKSIDGEWESRRAWINMRELNARIGDEAAMREADAHLERLPEDPQP</sequence>